<sequence length="330" mass="36380">MSAKLLNKVALVTGASRGIGKGIALQLGENGAKVYITGRTLQSKDGLSLEKTAEEIKNRGGQCIPVQCDHEDDKQIEGLFRRIEHEQNGRLDILVNSAFKAGDLVFEAANLNFWDTDPAKTWDDMNNVGLRNNYLCTVYASRLMVPRREGLIVNITSLGGMQYAFHACYGIGKAGVDRISSDCGLELKKHNVACISLLLNGVRTEFSEKILKEKGDKAVLKMDPTSLLLKEIKLKDVIADSESPEFAGKVITSLAVDANLMKYTGKIVNTAEYAQCHGIKDVDGRVIPSYRQINNAMKLFLPKQLHFVTNLVPNFVKVPQFVMDVASTKF</sequence>
<evidence type="ECO:0000313" key="2">
    <source>
        <dbReference type="EMBL" id="CAF0932438.1"/>
    </source>
</evidence>
<comment type="caution">
    <text evidence="2">The sequence shown here is derived from an EMBL/GenBank/DDBJ whole genome shotgun (WGS) entry which is preliminary data.</text>
</comment>
<dbReference type="Gene3D" id="3.40.50.720">
    <property type="entry name" value="NAD(P)-binding Rossmann-like Domain"/>
    <property type="match status" value="1"/>
</dbReference>
<dbReference type="PANTHER" id="PTHR44147">
    <property type="entry name" value="DEHYDROGENASE/REDUCTASE SDR FAMILY MEMBER 1"/>
    <property type="match status" value="1"/>
</dbReference>
<comment type="similarity">
    <text evidence="1">Belongs to the short-chain dehydrogenases/reductases (SDR) family.</text>
</comment>
<keyword evidence="3" id="KW-1185">Reference proteome</keyword>
<evidence type="ECO:0000313" key="3">
    <source>
        <dbReference type="Proteomes" id="UP000663879"/>
    </source>
</evidence>
<evidence type="ECO:0000256" key="1">
    <source>
        <dbReference type="RuleBase" id="RU000363"/>
    </source>
</evidence>
<protein>
    <recommendedName>
        <fullName evidence="4">Dehydrogenase/reductase SDR family member 1</fullName>
    </recommendedName>
</protein>
<dbReference type="Pfam" id="PF00106">
    <property type="entry name" value="adh_short"/>
    <property type="match status" value="1"/>
</dbReference>
<dbReference type="OrthoDB" id="1933717at2759"/>
<dbReference type="PRINTS" id="PR00081">
    <property type="entry name" value="GDHRDH"/>
</dbReference>
<name>A0A814BV93_9BILA</name>
<evidence type="ECO:0008006" key="4">
    <source>
        <dbReference type="Google" id="ProtNLM"/>
    </source>
</evidence>
<dbReference type="SUPFAM" id="SSF51735">
    <property type="entry name" value="NAD(P)-binding Rossmann-fold domains"/>
    <property type="match status" value="1"/>
</dbReference>
<reference evidence="2" key="1">
    <citation type="submission" date="2021-02" db="EMBL/GenBank/DDBJ databases">
        <authorList>
            <person name="Nowell W R."/>
        </authorList>
    </citation>
    <scope>NUCLEOTIDE SEQUENCE</scope>
    <source>
        <strain evidence="2">Ploen Becks lab</strain>
    </source>
</reference>
<gene>
    <name evidence="2" type="ORF">OXX778_LOCUS12982</name>
</gene>
<dbReference type="AlphaFoldDB" id="A0A814BV93"/>
<dbReference type="InterPro" id="IPR036291">
    <property type="entry name" value="NAD(P)-bd_dom_sf"/>
</dbReference>
<dbReference type="PRINTS" id="PR00080">
    <property type="entry name" value="SDRFAMILY"/>
</dbReference>
<proteinExistence type="inferred from homology"/>
<dbReference type="EMBL" id="CAJNOC010002426">
    <property type="protein sequence ID" value="CAF0932438.1"/>
    <property type="molecule type" value="Genomic_DNA"/>
</dbReference>
<dbReference type="PANTHER" id="PTHR44147:SF2">
    <property type="entry name" value="DEHYDROGENASE_REDUCTASE SDR FAMILY MEMBER 1"/>
    <property type="match status" value="1"/>
</dbReference>
<organism evidence="2 3">
    <name type="scientific">Brachionus calyciflorus</name>
    <dbReference type="NCBI Taxonomy" id="104777"/>
    <lineage>
        <taxon>Eukaryota</taxon>
        <taxon>Metazoa</taxon>
        <taxon>Spiralia</taxon>
        <taxon>Gnathifera</taxon>
        <taxon>Rotifera</taxon>
        <taxon>Eurotatoria</taxon>
        <taxon>Monogononta</taxon>
        <taxon>Pseudotrocha</taxon>
        <taxon>Ploima</taxon>
        <taxon>Brachionidae</taxon>
        <taxon>Brachionus</taxon>
    </lineage>
</organism>
<accession>A0A814BV93</accession>
<dbReference type="InterPro" id="IPR002347">
    <property type="entry name" value="SDR_fam"/>
</dbReference>
<dbReference type="Proteomes" id="UP000663879">
    <property type="component" value="Unassembled WGS sequence"/>
</dbReference>